<keyword evidence="2" id="KW-0349">Heme</keyword>
<evidence type="ECO:0000256" key="1">
    <source>
        <dbReference type="ARBA" id="ARBA00022448"/>
    </source>
</evidence>
<sequence>MKKLLTFGAGALLVTALALPAFAEQPPVPDGPIKMELTKKPVMFDHGIHTAQQCVTCHPTMPQHFPPLEVNAEQRCVVCHHLVDGEEPASYLCSDCHAYDPKDKSSSSYFGIMHARKVQDGTTTCLQCHYEVIKTRPEKKQELTACVGSACHPKS</sequence>
<feature type="chain" id="PRO_5038460687" evidence="6">
    <location>
        <begin position="24"/>
        <end position="155"/>
    </location>
</feature>
<dbReference type="GO" id="GO:0020037">
    <property type="term" value="F:heme binding"/>
    <property type="evidence" value="ECO:0007669"/>
    <property type="project" value="InterPro"/>
</dbReference>
<evidence type="ECO:0000313" key="9">
    <source>
        <dbReference type="Proteomes" id="UP000824225"/>
    </source>
</evidence>
<dbReference type="SUPFAM" id="SSF48695">
    <property type="entry name" value="Multiheme cytochromes"/>
    <property type="match status" value="1"/>
</dbReference>
<protein>
    <submittedName>
        <fullName evidence="8">Cytochrome c3 family protein</fullName>
    </submittedName>
</protein>
<evidence type="ECO:0000256" key="6">
    <source>
        <dbReference type="SAM" id="SignalP"/>
    </source>
</evidence>
<evidence type="ECO:0000313" key="8">
    <source>
        <dbReference type="EMBL" id="HJA09287.1"/>
    </source>
</evidence>
<proteinExistence type="predicted"/>
<keyword evidence="5" id="KW-0408">Iron</keyword>
<feature type="domain" description="Class III cytochrome C" evidence="7">
    <location>
        <begin position="72"/>
        <end position="152"/>
    </location>
</feature>
<dbReference type="GO" id="GO:0009055">
    <property type="term" value="F:electron transfer activity"/>
    <property type="evidence" value="ECO:0007669"/>
    <property type="project" value="InterPro"/>
</dbReference>
<dbReference type="Proteomes" id="UP000824225">
    <property type="component" value="Unassembled WGS sequence"/>
</dbReference>
<keyword evidence="3" id="KW-0479">Metal-binding</keyword>
<evidence type="ECO:0000259" key="7">
    <source>
        <dbReference type="Pfam" id="PF02085"/>
    </source>
</evidence>
<reference evidence="8" key="1">
    <citation type="journal article" date="2021" name="PeerJ">
        <title>Extensive microbial diversity within the chicken gut microbiome revealed by metagenomics and culture.</title>
        <authorList>
            <person name="Gilroy R."/>
            <person name="Ravi A."/>
            <person name="Getino M."/>
            <person name="Pursley I."/>
            <person name="Horton D.L."/>
            <person name="Alikhan N.F."/>
            <person name="Baker D."/>
            <person name="Gharbi K."/>
            <person name="Hall N."/>
            <person name="Watson M."/>
            <person name="Adriaenssens E.M."/>
            <person name="Foster-Nyarko E."/>
            <person name="Jarju S."/>
            <person name="Secka A."/>
            <person name="Antonio M."/>
            <person name="Oren A."/>
            <person name="Chaudhuri R.R."/>
            <person name="La Ragione R."/>
            <person name="Hildebrand F."/>
            <person name="Pallen M.J."/>
        </authorList>
    </citation>
    <scope>NUCLEOTIDE SEQUENCE</scope>
    <source>
        <strain evidence="8">CHK186-16707</strain>
    </source>
</reference>
<evidence type="ECO:0000256" key="4">
    <source>
        <dbReference type="ARBA" id="ARBA00022982"/>
    </source>
</evidence>
<evidence type="ECO:0000256" key="5">
    <source>
        <dbReference type="ARBA" id="ARBA00023004"/>
    </source>
</evidence>
<dbReference type="AlphaFoldDB" id="A0A9D2KMV5"/>
<name>A0A9D2KMV5_9BACT</name>
<dbReference type="CDD" id="cd08168">
    <property type="entry name" value="Cytochrom_C3"/>
    <property type="match status" value="1"/>
</dbReference>
<dbReference type="EMBL" id="DXAN01000028">
    <property type="protein sequence ID" value="HJA09287.1"/>
    <property type="molecule type" value="Genomic_DNA"/>
</dbReference>
<dbReference type="InterPro" id="IPR036280">
    <property type="entry name" value="Multihaem_cyt_sf"/>
</dbReference>
<dbReference type="Gene3D" id="3.90.10.10">
    <property type="entry name" value="Cytochrome C3"/>
    <property type="match status" value="2"/>
</dbReference>
<comment type="caution">
    <text evidence="8">The sequence shown here is derived from an EMBL/GenBank/DDBJ whole genome shotgun (WGS) entry which is preliminary data.</text>
</comment>
<evidence type="ECO:0000256" key="3">
    <source>
        <dbReference type="ARBA" id="ARBA00022723"/>
    </source>
</evidence>
<reference evidence="8" key="2">
    <citation type="submission" date="2021-04" db="EMBL/GenBank/DDBJ databases">
        <authorList>
            <person name="Gilroy R."/>
        </authorList>
    </citation>
    <scope>NUCLEOTIDE SEQUENCE</scope>
    <source>
        <strain evidence="8">CHK186-16707</strain>
    </source>
</reference>
<feature type="signal peptide" evidence="6">
    <location>
        <begin position="1"/>
        <end position="23"/>
    </location>
</feature>
<keyword evidence="4" id="KW-0249">Electron transport</keyword>
<accession>A0A9D2KMV5</accession>
<evidence type="ECO:0000256" key="2">
    <source>
        <dbReference type="ARBA" id="ARBA00022617"/>
    </source>
</evidence>
<keyword evidence="6" id="KW-0732">Signal</keyword>
<organism evidence="8 9">
    <name type="scientific">Candidatus Mailhella merdigallinarum</name>
    <dbReference type="NCBI Taxonomy" id="2838658"/>
    <lineage>
        <taxon>Bacteria</taxon>
        <taxon>Pseudomonadati</taxon>
        <taxon>Thermodesulfobacteriota</taxon>
        <taxon>Desulfovibrionia</taxon>
        <taxon>Desulfovibrionales</taxon>
        <taxon>Desulfovibrionaceae</taxon>
        <taxon>Mailhella</taxon>
    </lineage>
</organism>
<keyword evidence="1" id="KW-0813">Transport</keyword>
<gene>
    <name evidence="8" type="ORF">H9962_08890</name>
</gene>
<dbReference type="InterPro" id="IPR020942">
    <property type="entry name" value="Cyt_c_III_dom"/>
</dbReference>
<dbReference type="GO" id="GO:0046872">
    <property type="term" value="F:metal ion binding"/>
    <property type="evidence" value="ECO:0007669"/>
    <property type="project" value="UniProtKB-KW"/>
</dbReference>
<dbReference type="Pfam" id="PF02085">
    <property type="entry name" value="Cytochrom_CIII"/>
    <property type="match status" value="1"/>
</dbReference>